<dbReference type="PROSITE" id="PS50850">
    <property type="entry name" value="MFS"/>
    <property type="match status" value="1"/>
</dbReference>
<evidence type="ECO:0000313" key="8">
    <source>
        <dbReference type="EMBL" id="GAP04301.1"/>
    </source>
</evidence>
<name>A0A3F3GZ69_9LACO</name>
<dbReference type="InterPro" id="IPR011701">
    <property type="entry name" value="MFS"/>
</dbReference>
<feature type="transmembrane region" description="Helical" evidence="6">
    <location>
        <begin position="276"/>
        <end position="296"/>
    </location>
</feature>
<gene>
    <name evidence="8" type="ORF">FTRO_0040400</name>
</gene>
<dbReference type="PANTHER" id="PTHR23508">
    <property type="entry name" value="CARBOXYLIC ACID TRANSPORTER PROTEIN HOMOLOG"/>
    <property type="match status" value="1"/>
</dbReference>
<dbReference type="SUPFAM" id="SSF103473">
    <property type="entry name" value="MFS general substrate transporter"/>
    <property type="match status" value="1"/>
</dbReference>
<dbReference type="Proteomes" id="UP000064514">
    <property type="component" value="Unassembled WGS sequence"/>
</dbReference>
<evidence type="ECO:0000256" key="3">
    <source>
        <dbReference type="ARBA" id="ARBA00022692"/>
    </source>
</evidence>
<evidence type="ECO:0000256" key="6">
    <source>
        <dbReference type="SAM" id="Phobius"/>
    </source>
</evidence>
<keyword evidence="2" id="KW-0813">Transport</keyword>
<feature type="transmembrane region" description="Helical" evidence="6">
    <location>
        <begin position="179"/>
        <end position="198"/>
    </location>
</feature>
<protein>
    <submittedName>
        <fullName evidence="8">Permease of the major facilitator superfamily</fullName>
    </submittedName>
</protein>
<evidence type="ECO:0000256" key="1">
    <source>
        <dbReference type="ARBA" id="ARBA00004651"/>
    </source>
</evidence>
<dbReference type="GO" id="GO:0046943">
    <property type="term" value="F:carboxylic acid transmembrane transporter activity"/>
    <property type="evidence" value="ECO:0007669"/>
    <property type="project" value="TreeGrafter"/>
</dbReference>
<proteinExistence type="predicted"/>
<feature type="transmembrane region" description="Helical" evidence="6">
    <location>
        <begin position="388"/>
        <end position="411"/>
    </location>
</feature>
<keyword evidence="4 6" id="KW-1133">Transmembrane helix</keyword>
<evidence type="ECO:0000259" key="7">
    <source>
        <dbReference type="PROSITE" id="PS50850"/>
    </source>
</evidence>
<dbReference type="InterPro" id="IPR020846">
    <property type="entry name" value="MFS_dom"/>
</dbReference>
<feature type="domain" description="Major facilitator superfamily (MFS) profile" evidence="7">
    <location>
        <begin position="25"/>
        <end position="416"/>
    </location>
</feature>
<organism evidence="8">
    <name type="scientific">Fructobacillus tropaeoli</name>
    <dbReference type="NCBI Taxonomy" id="709323"/>
    <lineage>
        <taxon>Bacteria</taxon>
        <taxon>Bacillati</taxon>
        <taxon>Bacillota</taxon>
        <taxon>Bacilli</taxon>
        <taxon>Lactobacillales</taxon>
        <taxon>Lactobacillaceae</taxon>
        <taxon>Fructobacillus</taxon>
    </lineage>
</organism>
<feature type="transmembrane region" description="Helical" evidence="6">
    <location>
        <begin position="152"/>
        <end position="172"/>
    </location>
</feature>
<feature type="transmembrane region" description="Helical" evidence="6">
    <location>
        <begin position="302"/>
        <end position="321"/>
    </location>
</feature>
<feature type="transmembrane region" description="Helical" evidence="6">
    <location>
        <begin position="91"/>
        <end position="110"/>
    </location>
</feature>
<dbReference type="InterPro" id="IPR036259">
    <property type="entry name" value="MFS_trans_sf"/>
</dbReference>
<dbReference type="PANTHER" id="PTHR23508:SF10">
    <property type="entry name" value="CARBOXYLIC ACID TRANSPORTER PROTEIN HOMOLOG"/>
    <property type="match status" value="1"/>
</dbReference>
<sequence>MAEATIAQDQTNLRQEPFTKNQKLTLWSTVAGFGLEHMDALFISFALTSIISSFHISNFAGGMIASVSSWGTLIGGILFGMLADRIGRAKVFTWTLFVVAFSTGAIYFAHNIWLVCLFRFIAGVGTGSEYGAGVTLIAENFAGKKIGKLTSLAHIGGQVGAILAAIASAIVIPLFGWNALFLVGLFPVILAFIARIQLKDSDEFHALQEQRQNQEKETIKTKVPLLALFQTPAMTWQTVALTLMMMVHTGGYYGLMNWLPKIMQKQLGLSISSSNLWMVATIVGMSLGMYFFGHILDKFGPRFSYTFFFIMAAVSLYTLLLAKNAWSLILIMMVVGFFSNGMYGGYGVIVSRLYPAEYRVTANSVVSSVGKVLGGFFPPIIGLLMDKYSLAAVMIFFSLIYLFALVIMLLIPALKKTNVEF</sequence>
<dbReference type="GO" id="GO:0005886">
    <property type="term" value="C:plasma membrane"/>
    <property type="evidence" value="ECO:0007669"/>
    <property type="project" value="UniProtKB-SubCell"/>
</dbReference>
<feature type="transmembrane region" description="Helical" evidence="6">
    <location>
        <begin position="59"/>
        <end position="79"/>
    </location>
</feature>
<accession>A0A3F3GZ69</accession>
<dbReference type="Pfam" id="PF07690">
    <property type="entry name" value="MFS_1"/>
    <property type="match status" value="1"/>
</dbReference>
<dbReference type="Gene3D" id="1.20.1250.20">
    <property type="entry name" value="MFS general substrate transporter like domains"/>
    <property type="match status" value="1"/>
</dbReference>
<keyword evidence="3 6" id="KW-0812">Transmembrane</keyword>
<evidence type="ECO:0000256" key="5">
    <source>
        <dbReference type="ARBA" id="ARBA00023136"/>
    </source>
</evidence>
<evidence type="ECO:0000256" key="2">
    <source>
        <dbReference type="ARBA" id="ARBA00022448"/>
    </source>
</evidence>
<dbReference type="AlphaFoldDB" id="A0A3F3GZ69"/>
<reference evidence="8" key="1">
    <citation type="journal article" date="2015" name="BMC Genomics">
        <title>Comparative genomics of Fructobacillus spp. and Leuconostoc spp. reveals niche-specific evolution of Fructobacillus spp.</title>
        <authorList>
            <person name="Endo A."/>
            <person name="Tanizawa Y."/>
            <person name="Tanaka N."/>
            <person name="Maeno S."/>
            <person name="Kumar H."/>
            <person name="Shiwa Y."/>
            <person name="Okada S."/>
            <person name="Yoshikawa H."/>
            <person name="Dicks L."/>
            <person name="Nakagawa J."/>
            <person name="Arita M."/>
        </authorList>
    </citation>
    <scope>NUCLEOTIDE SEQUENCE [LARGE SCALE GENOMIC DNA]</scope>
    <source>
        <strain evidence="8">F214-1</strain>
    </source>
</reference>
<dbReference type="RefSeq" id="WP_059393731.1">
    <property type="nucleotide sequence ID" value="NZ_DF968081.1"/>
</dbReference>
<comment type="subcellular location">
    <subcellularLocation>
        <location evidence="1">Cell membrane</location>
        <topology evidence="1">Multi-pass membrane protein</topology>
    </subcellularLocation>
</comment>
<evidence type="ECO:0000256" key="4">
    <source>
        <dbReference type="ARBA" id="ARBA00022989"/>
    </source>
</evidence>
<keyword evidence="5 6" id="KW-0472">Membrane</keyword>
<feature type="transmembrane region" description="Helical" evidence="6">
    <location>
        <begin position="234"/>
        <end position="255"/>
    </location>
</feature>
<feature type="transmembrane region" description="Helical" evidence="6">
    <location>
        <begin position="328"/>
        <end position="349"/>
    </location>
</feature>
<feature type="transmembrane region" description="Helical" evidence="6">
    <location>
        <begin position="24"/>
        <end position="47"/>
    </location>
</feature>
<dbReference type="EMBL" id="DF968081">
    <property type="protein sequence ID" value="GAP04301.1"/>
    <property type="molecule type" value="Genomic_DNA"/>
</dbReference>